<organism evidence="2">
    <name type="scientific">Streptomyces flaveolus</name>
    <dbReference type="NCBI Taxonomy" id="67297"/>
    <lineage>
        <taxon>Bacteria</taxon>
        <taxon>Bacillati</taxon>
        <taxon>Actinomycetota</taxon>
        <taxon>Actinomycetes</taxon>
        <taxon>Kitasatosporales</taxon>
        <taxon>Streptomycetaceae</taxon>
        <taxon>Streptomyces</taxon>
    </lineage>
</organism>
<proteinExistence type="predicted"/>
<dbReference type="EMBL" id="JF803483">
    <property type="protein sequence ID" value="AFG19434.1"/>
    <property type="molecule type" value="Genomic_DNA"/>
</dbReference>
<name>H9TEB3_9ACTN</name>
<accession>H9TEB3</accession>
<sequence>MPGGLALDLWRGAVDSGPDAAGAEGRCAMASGSPSIPAGRPVGGTGHPPVSVPSEAAMTAHAGAAGDRPVDRELRRLLRDGTFAQVLDYALNHRGLSLERVQYHLAAQGVRVSRAALSYWRHGRSRPERAESLRAVRGLEALLGLPAASLVSRLGPPRPRGRCRKAEPDAIDRRRLWPAHRPLLAAMGALSDDRIRKLDVHEYVRVGEDHRLSSLRTRMVFEASADRVDRCVVLLWAEESAAAVPSDVKFCRVGRVRADDATGATVCELLLEQRLAAGERSVVEFTSHFPPGPELTFYHHRFTRPIRQYVLQTEFAGRLPVSCVPFRQAGVQAPRHIGAPLWIGASGTAHLVVTDSGPGIVGMSWEWD</sequence>
<dbReference type="AlphaFoldDB" id="H9TEB3"/>
<evidence type="ECO:0000313" key="2">
    <source>
        <dbReference type="EMBL" id="AFG19434.1"/>
    </source>
</evidence>
<protein>
    <submittedName>
        <fullName evidence="2">MycH4</fullName>
    </submittedName>
</protein>
<reference evidence="2" key="1">
    <citation type="journal article" date="2011" name="Angew. Chem. Int. Ed. Engl.">
        <title>Transcriptome mining of active biosynthetic pathways and their associated products in Streptomyces flaveolus.</title>
        <authorList>
            <person name="Qu X."/>
            <person name="Lei C."/>
            <person name="Liu W."/>
        </authorList>
    </citation>
    <scope>NUCLEOTIDE SEQUENCE</scope>
    <source>
        <strain evidence="2">DSM 9954</strain>
    </source>
</reference>
<evidence type="ECO:0000256" key="1">
    <source>
        <dbReference type="SAM" id="MobiDB-lite"/>
    </source>
</evidence>
<gene>
    <name evidence="2" type="primary">mycH4</name>
</gene>
<feature type="region of interest" description="Disordered" evidence="1">
    <location>
        <begin position="19"/>
        <end position="49"/>
    </location>
</feature>